<sequence>MWRSFARKDEISGNRIGAMNGLSLSHSLSRTAPQGFIPAHKNSTFILLLHRYAPGESRLHHPVHAARSAHCHSLFSSLSQVLVLFFLLGLHGLLITLETEEDAVTQVVHALRIPAKCDERGPPWKLTPCSLGGIKVSQNQTHDPSSNSI</sequence>
<evidence type="ECO:0000313" key="3">
    <source>
        <dbReference type="Proteomes" id="UP001367508"/>
    </source>
</evidence>
<organism evidence="2 3">
    <name type="scientific">Canavalia gladiata</name>
    <name type="common">Sword bean</name>
    <name type="synonym">Dolichos gladiatus</name>
    <dbReference type="NCBI Taxonomy" id="3824"/>
    <lineage>
        <taxon>Eukaryota</taxon>
        <taxon>Viridiplantae</taxon>
        <taxon>Streptophyta</taxon>
        <taxon>Embryophyta</taxon>
        <taxon>Tracheophyta</taxon>
        <taxon>Spermatophyta</taxon>
        <taxon>Magnoliopsida</taxon>
        <taxon>eudicotyledons</taxon>
        <taxon>Gunneridae</taxon>
        <taxon>Pentapetalae</taxon>
        <taxon>rosids</taxon>
        <taxon>fabids</taxon>
        <taxon>Fabales</taxon>
        <taxon>Fabaceae</taxon>
        <taxon>Papilionoideae</taxon>
        <taxon>50 kb inversion clade</taxon>
        <taxon>NPAAA clade</taxon>
        <taxon>indigoferoid/millettioid clade</taxon>
        <taxon>Phaseoleae</taxon>
        <taxon>Canavalia</taxon>
    </lineage>
</organism>
<keyword evidence="3" id="KW-1185">Reference proteome</keyword>
<keyword evidence="1" id="KW-0472">Membrane</keyword>
<feature type="transmembrane region" description="Helical" evidence="1">
    <location>
        <begin position="74"/>
        <end position="97"/>
    </location>
</feature>
<evidence type="ECO:0000313" key="2">
    <source>
        <dbReference type="EMBL" id="KAK7328727.1"/>
    </source>
</evidence>
<proteinExistence type="predicted"/>
<keyword evidence="1" id="KW-1133">Transmembrane helix</keyword>
<dbReference type="AlphaFoldDB" id="A0AAN9QB59"/>
<accession>A0AAN9QB59</accession>
<protein>
    <submittedName>
        <fullName evidence="2">Uncharacterized protein</fullName>
    </submittedName>
</protein>
<evidence type="ECO:0000256" key="1">
    <source>
        <dbReference type="SAM" id="Phobius"/>
    </source>
</evidence>
<comment type="caution">
    <text evidence="2">The sequence shown here is derived from an EMBL/GenBank/DDBJ whole genome shotgun (WGS) entry which is preliminary data.</text>
</comment>
<gene>
    <name evidence="2" type="ORF">VNO77_22844</name>
</gene>
<dbReference type="Proteomes" id="UP001367508">
    <property type="component" value="Unassembled WGS sequence"/>
</dbReference>
<dbReference type="EMBL" id="JAYMYQ010000005">
    <property type="protein sequence ID" value="KAK7328727.1"/>
    <property type="molecule type" value="Genomic_DNA"/>
</dbReference>
<keyword evidence="1" id="KW-0812">Transmembrane</keyword>
<name>A0AAN9QB59_CANGL</name>
<reference evidence="2 3" key="1">
    <citation type="submission" date="2024-01" db="EMBL/GenBank/DDBJ databases">
        <title>The genomes of 5 underutilized Papilionoideae crops provide insights into root nodulation and disease resistanc.</title>
        <authorList>
            <person name="Jiang F."/>
        </authorList>
    </citation>
    <scope>NUCLEOTIDE SEQUENCE [LARGE SCALE GENOMIC DNA]</scope>
    <source>
        <strain evidence="2">LVBAO_FW01</strain>
        <tissue evidence="2">Leaves</tissue>
    </source>
</reference>